<proteinExistence type="predicted"/>
<dbReference type="InParanoid" id="A0A0D0AH52"/>
<protein>
    <submittedName>
        <fullName evidence="1">Uncharacterized protein</fullName>
    </submittedName>
</protein>
<sequence>MHLTALRVACQWNGSSTSSELRSHLLNRVLRVWWRKSDKRMTQVASTTLSVTVNNVDSLVKNNLCSCRELSIACQASDRVVEFIEVSKFIISCIFDLLTETAHYSFLLYPDMQALVIITGLIACLLPPA</sequence>
<name>A0A0D0AH52_9AGAM</name>
<dbReference type="EMBL" id="KN835916">
    <property type="protein sequence ID" value="KIK33572.1"/>
    <property type="molecule type" value="Genomic_DNA"/>
</dbReference>
<organism evidence="1 2">
    <name type="scientific">Suillus luteus UH-Slu-Lm8-n1</name>
    <dbReference type="NCBI Taxonomy" id="930992"/>
    <lineage>
        <taxon>Eukaryota</taxon>
        <taxon>Fungi</taxon>
        <taxon>Dikarya</taxon>
        <taxon>Basidiomycota</taxon>
        <taxon>Agaricomycotina</taxon>
        <taxon>Agaricomycetes</taxon>
        <taxon>Agaricomycetidae</taxon>
        <taxon>Boletales</taxon>
        <taxon>Suillineae</taxon>
        <taxon>Suillaceae</taxon>
        <taxon>Suillus</taxon>
    </lineage>
</organism>
<gene>
    <name evidence="1" type="ORF">CY34DRAFT_696547</name>
</gene>
<reference evidence="1 2" key="1">
    <citation type="submission" date="2014-04" db="EMBL/GenBank/DDBJ databases">
        <authorList>
            <consortium name="DOE Joint Genome Institute"/>
            <person name="Kuo A."/>
            <person name="Ruytinx J."/>
            <person name="Rineau F."/>
            <person name="Colpaert J."/>
            <person name="Kohler A."/>
            <person name="Nagy L.G."/>
            <person name="Floudas D."/>
            <person name="Copeland A."/>
            <person name="Barry K.W."/>
            <person name="Cichocki N."/>
            <person name="Veneault-Fourrey C."/>
            <person name="LaButti K."/>
            <person name="Lindquist E.A."/>
            <person name="Lipzen A."/>
            <person name="Lundell T."/>
            <person name="Morin E."/>
            <person name="Murat C."/>
            <person name="Sun H."/>
            <person name="Tunlid A."/>
            <person name="Henrissat B."/>
            <person name="Grigoriev I.V."/>
            <person name="Hibbett D.S."/>
            <person name="Martin F."/>
            <person name="Nordberg H.P."/>
            <person name="Cantor M.N."/>
            <person name="Hua S.X."/>
        </authorList>
    </citation>
    <scope>NUCLEOTIDE SEQUENCE [LARGE SCALE GENOMIC DNA]</scope>
    <source>
        <strain evidence="1 2">UH-Slu-Lm8-n1</strain>
    </source>
</reference>
<dbReference type="AlphaFoldDB" id="A0A0D0AH52"/>
<keyword evidence="2" id="KW-1185">Reference proteome</keyword>
<accession>A0A0D0AH52</accession>
<reference evidence="2" key="2">
    <citation type="submission" date="2015-01" db="EMBL/GenBank/DDBJ databases">
        <title>Evolutionary Origins and Diversification of the Mycorrhizal Mutualists.</title>
        <authorList>
            <consortium name="DOE Joint Genome Institute"/>
            <consortium name="Mycorrhizal Genomics Consortium"/>
            <person name="Kohler A."/>
            <person name="Kuo A."/>
            <person name="Nagy L.G."/>
            <person name="Floudas D."/>
            <person name="Copeland A."/>
            <person name="Barry K.W."/>
            <person name="Cichocki N."/>
            <person name="Veneault-Fourrey C."/>
            <person name="LaButti K."/>
            <person name="Lindquist E.A."/>
            <person name="Lipzen A."/>
            <person name="Lundell T."/>
            <person name="Morin E."/>
            <person name="Murat C."/>
            <person name="Riley R."/>
            <person name="Ohm R."/>
            <person name="Sun H."/>
            <person name="Tunlid A."/>
            <person name="Henrissat B."/>
            <person name="Grigoriev I.V."/>
            <person name="Hibbett D.S."/>
            <person name="Martin F."/>
        </authorList>
    </citation>
    <scope>NUCLEOTIDE SEQUENCE [LARGE SCALE GENOMIC DNA]</scope>
    <source>
        <strain evidence="2">UH-Slu-Lm8-n1</strain>
    </source>
</reference>
<evidence type="ECO:0000313" key="2">
    <source>
        <dbReference type="Proteomes" id="UP000054485"/>
    </source>
</evidence>
<dbReference type="Proteomes" id="UP000054485">
    <property type="component" value="Unassembled WGS sequence"/>
</dbReference>
<dbReference type="HOGENOM" id="CLU_1950241_0_0_1"/>
<evidence type="ECO:0000313" key="1">
    <source>
        <dbReference type="EMBL" id="KIK33572.1"/>
    </source>
</evidence>